<gene>
    <name evidence="1" type="ORF">ESZ26_14580</name>
    <name evidence="2" type="ORF">ESZ27_11500</name>
</gene>
<evidence type="ECO:0000313" key="4">
    <source>
        <dbReference type="Proteomes" id="UP000321917"/>
    </source>
</evidence>
<dbReference type="OrthoDB" id="5293337at2"/>
<dbReference type="RefSeq" id="WP_146800193.1">
    <property type="nucleotide sequence ID" value="NZ_VOLP01000020.1"/>
</dbReference>
<sequence>MMKKQKIINDILAYLSAELFAIKTAANNAHLAATDDQSVAETQYDTLAIEASYLAEGQSRRVHDIQQAEQAIEQFVIHDFDKKMPISLGALVQITQEKCGDKWFFIAPAAGGFRGVLNRKPYTVITPNSPMAMALMGKFIDDDVALLIGTNKQYHEVIAVY</sequence>
<evidence type="ECO:0008006" key="5">
    <source>
        <dbReference type="Google" id="ProtNLM"/>
    </source>
</evidence>
<organism evidence="2 4">
    <name type="scientific">Colwellia hornerae</name>
    <dbReference type="NCBI Taxonomy" id="89402"/>
    <lineage>
        <taxon>Bacteria</taxon>
        <taxon>Pseudomonadati</taxon>
        <taxon>Pseudomonadota</taxon>
        <taxon>Gammaproteobacteria</taxon>
        <taxon>Alteromonadales</taxon>
        <taxon>Colwelliaceae</taxon>
        <taxon>Colwellia</taxon>
    </lineage>
</organism>
<protein>
    <recommendedName>
        <fullName evidence="5">Transcription elongation factor</fullName>
    </recommendedName>
</protein>
<dbReference type="Proteomes" id="UP000321917">
    <property type="component" value="Unassembled WGS sequence"/>
</dbReference>
<dbReference type="EMBL" id="VOLR01000021">
    <property type="protein sequence ID" value="TWX56817.1"/>
    <property type="molecule type" value="Genomic_DNA"/>
</dbReference>
<dbReference type="AlphaFoldDB" id="A0A5C6QBK8"/>
<reference evidence="2 4" key="1">
    <citation type="submission" date="2019-07" db="EMBL/GenBank/DDBJ databases">
        <title>Genomes of sea-ice associated Colwellia species.</title>
        <authorList>
            <person name="Bowman J.P."/>
        </authorList>
    </citation>
    <scope>NUCLEOTIDE SEQUENCE [LARGE SCALE GENOMIC DNA]</scope>
    <source>
        <strain evidence="1 3">ACAM 607</strain>
        <strain evidence="2 4">IC036</strain>
    </source>
</reference>
<comment type="caution">
    <text evidence="2">The sequence shown here is derived from an EMBL/GenBank/DDBJ whole genome shotgun (WGS) entry which is preliminary data.</text>
</comment>
<dbReference type="SUPFAM" id="SSF54534">
    <property type="entry name" value="FKBP-like"/>
    <property type="match status" value="1"/>
</dbReference>
<evidence type="ECO:0000313" key="1">
    <source>
        <dbReference type="EMBL" id="TWX56817.1"/>
    </source>
</evidence>
<accession>A0A5C6QBK8</accession>
<name>A0A5C6QBK8_9GAMM</name>
<dbReference type="EMBL" id="VOLQ01000020">
    <property type="protein sequence ID" value="TWX66060.1"/>
    <property type="molecule type" value="Genomic_DNA"/>
</dbReference>
<keyword evidence="3" id="KW-1185">Reference proteome</keyword>
<evidence type="ECO:0000313" key="3">
    <source>
        <dbReference type="Proteomes" id="UP000321525"/>
    </source>
</evidence>
<proteinExistence type="predicted"/>
<evidence type="ECO:0000313" key="2">
    <source>
        <dbReference type="EMBL" id="TWX66060.1"/>
    </source>
</evidence>
<dbReference type="Proteomes" id="UP000321525">
    <property type="component" value="Unassembled WGS sequence"/>
</dbReference>